<feature type="domain" description="C2H2-type" evidence="9">
    <location>
        <begin position="499"/>
        <end position="529"/>
    </location>
</feature>
<feature type="region of interest" description="Disordered" evidence="8">
    <location>
        <begin position="278"/>
        <end position="467"/>
    </location>
</feature>
<protein>
    <submittedName>
        <fullName evidence="10">Zinc finger protein 510like [Danio rerio]</fullName>
    </submittedName>
</protein>
<dbReference type="SMART" id="SM00355">
    <property type="entry name" value="ZnF_C2H2"/>
    <property type="match status" value="5"/>
</dbReference>
<feature type="compositionally biased region" description="Polar residues" evidence="8">
    <location>
        <begin position="834"/>
        <end position="843"/>
    </location>
</feature>
<feature type="compositionally biased region" description="Low complexity" evidence="8">
    <location>
        <begin position="616"/>
        <end position="627"/>
    </location>
</feature>
<evidence type="ECO:0000256" key="5">
    <source>
        <dbReference type="ARBA" id="ARBA00022833"/>
    </source>
</evidence>
<evidence type="ECO:0000256" key="6">
    <source>
        <dbReference type="ARBA" id="ARBA00023242"/>
    </source>
</evidence>
<feature type="compositionally biased region" description="Low complexity" evidence="8">
    <location>
        <begin position="19"/>
        <end position="34"/>
    </location>
</feature>
<evidence type="ECO:0000256" key="4">
    <source>
        <dbReference type="ARBA" id="ARBA00022771"/>
    </source>
</evidence>
<evidence type="ECO:0000256" key="2">
    <source>
        <dbReference type="ARBA" id="ARBA00022723"/>
    </source>
</evidence>
<feature type="compositionally biased region" description="Low complexity" evidence="8">
    <location>
        <begin position="811"/>
        <end position="833"/>
    </location>
</feature>
<feature type="compositionally biased region" description="Polar residues" evidence="8">
    <location>
        <begin position="369"/>
        <end position="383"/>
    </location>
</feature>
<feature type="compositionally biased region" description="Low complexity" evidence="8">
    <location>
        <begin position="1"/>
        <end position="11"/>
    </location>
</feature>
<evidence type="ECO:0000256" key="8">
    <source>
        <dbReference type="SAM" id="MobiDB-lite"/>
    </source>
</evidence>
<sequence>MNFGSSSTGSSNPPPPPAGAYYSYSGSPYSPVYSNQSSNYGYSPSSWPPPPPGDGDDPKKDPAFVYNGYGGAESNPDPNSFRPPSEEEKSSSDSRPVGEDDKNSNDLIVPSSVNSGHEPENSSSPLGSNEDSSSSLTHKGCMDEDKKSSLDFRPHESHELLSDLSKFDEKHHHHPQQTDILSNNNNDEYQLGNELEKAHGAVLPYDHHNPHLNQDDWLAANQHLPGSGASMQQHTFPMGMGGYGQQPAQQAQQPMWNYYNSYSPAGHHTPHQDRFMDSPWWNYAPPPPHGPPPHPPQQQQSPHPPGLQPPGAWALRGPRPSSRGGSERRGPGRPRLSASNKVPGSPGGGGDSSSSASSPLSRPRIPVSPLNSQFPSPYSSSELSPGEDQSDANRKRGPGRPRIGMVDGLDSSSGIGGNILEELGPQHPPTSHTPVNNHGPVPTGNGGGATGTGGGKSKGSSSSTNSNKKRYVCEICQKRFSTAWYVRVHRKSHNGERPYICHNCGKGFMLPNVLQVHLRKCEKTANIRPEGLNSPQVRPTNISPGSGGGLPNSNTNSNNNNHHHAQDSGSPLPQHGVPYPDIYGGLYNQRFQPPPPEPMSYNMHHAHQDPGQQQTAAAAHLHAASLSNYESISSLPGGPGGGSGGFPNDRSPYGSPLFSPSHHFLANDRPPDKGGGSATSATSPSLLSRLPPSFPLRCPTCDSVFETQSGLEDHYPCSSFSCSICDKSFSDKGELDAHLHSCHGITCPVCSERFPFKSSLLSHIKITHEKFYLENQQVLGISGANGGGVGSPSGLKTAATLLMESEESGDGASPNCNNNNNNSSSGSTGDLSSKIQQTPLAMS</sequence>
<keyword evidence="5" id="KW-0862">Zinc</keyword>
<accession>A0A0K2T3G8</accession>
<dbReference type="GO" id="GO:0005634">
    <property type="term" value="C:nucleus"/>
    <property type="evidence" value="ECO:0007669"/>
    <property type="project" value="UniProtKB-SubCell"/>
</dbReference>
<dbReference type="EMBL" id="HACA01003263">
    <property type="protein sequence ID" value="CDW20624.1"/>
    <property type="molecule type" value="Transcribed_RNA"/>
</dbReference>
<dbReference type="FunFam" id="3.30.160.60:FF:000100">
    <property type="entry name" value="Zinc finger 45-like"/>
    <property type="match status" value="1"/>
</dbReference>
<dbReference type="PROSITE" id="PS00028">
    <property type="entry name" value="ZINC_FINGER_C2H2_1"/>
    <property type="match status" value="3"/>
</dbReference>
<feature type="compositionally biased region" description="Basic and acidic residues" evidence="8">
    <location>
        <begin position="84"/>
        <end position="104"/>
    </location>
</feature>
<dbReference type="InterPro" id="IPR013087">
    <property type="entry name" value="Znf_C2H2_type"/>
</dbReference>
<dbReference type="PANTHER" id="PTHR24406">
    <property type="entry name" value="TRANSCRIPTIONAL REPRESSOR CTCFL-RELATED"/>
    <property type="match status" value="1"/>
</dbReference>
<keyword evidence="4 7" id="KW-0863">Zinc-finger</keyword>
<evidence type="ECO:0000313" key="10">
    <source>
        <dbReference type="EMBL" id="CDW20624.1"/>
    </source>
</evidence>
<feature type="compositionally biased region" description="Low complexity" evidence="8">
    <location>
        <begin position="678"/>
        <end position="688"/>
    </location>
</feature>
<feature type="domain" description="C2H2-type" evidence="9">
    <location>
        <begin position="720"/>
        <end position="748"/>
    </location>
</feature>
<name>A0A0K2T3G8_LEPSM</name>
<proteinExistence type="predicted"/>
<organism evidence="10">
    <name type="scientific">Lepeophtheirus salmonis</name>
    <name type="common">Salmon louse</name>
    <name type="synonym">Caligus salmonis</name>
    <dbReference type="NCBI Taxonomy" id="72036"/>
    <lineage>
        <taxon>Eukaryota</taxon>
        <taxon>Metazoa</taxon>
        <taxon>Ecdysozoa</taxon>
        <taxon>Arthropoda</taxon>
        <taxon>Crustacea</taxon>
        <taxon>Multicrustacea</taxon>
        <taxon>Hexanauplia</taxon>
        <taxon>Copepoda</taxon>
        <taxon>Siphonostomatoida</taxon>
        <taxon>Caligidae</taxon>
        <taxon>Lepeophtheirus</taxon>
    </lineage>
</organism>
<feature type="compositionally biased region" description="Low complexity" evidence="8">
    <location>
        <begin position="551"/>
        <end position="560"/>
    </location>
</feature>
<keyword evidence="2" id="KW-0479">Metal-binding</keyword>
<feature type="compositionally biased region" description="Pro residues" evidence="8">
    <location>
        <begin position="284"/>
        <end position="308"/>
    </location>
</feature>
<feature type="compositionally biased region" description="Polar residues" evidence="8">
    <location>
        <begin position="111"/>
        <end position="137"/>
    </location>
</feature>
<comment type="subcellular location">
    <subcellularLocation>
        <location evidence="1">Nucleus</location>
    </subcellularLocation>
</comment>
<feature type="compositionally biased region" description="Low complexity" evidence="8">
    <location>
        <begin position="352"/>
        <end position="365"/>
    </location>
</feature>
<dbReference type="Pfam" id="PF00096">
    <property type="entry name" value="zf-C2H2"/>
    <property type="match status" value="3"/>
</dbReference>
<dbReference type="GO" id="GO:0008270">
    <property type="term" value="F:zinc ion binding"/>
    <property type="evidence" value="ECO:0007669"/>
    <property type="project" value="UniProtKB-KW"/>
</dbReference>
<dbReference type="Gene3D" id="3.30.160.60">
    <property type="entry name" value="Classic Zinc Finger"/>
    <property type="match status" value="3"/>
</dbReference>
<feature type="compositionally biased region" description="Polar residues" evidence="8">
    <location>
        <begin position="35"/>
        <end position="45"/>
    </location>
</feature>
<dbReference type="PROSITE" id="PS50157">
    <property type="entry name" value="ZINC_FINGER_C2H2_2"/>
    <property type="match status" value="4"/>
</dbReference>
<dbReference type="InterPro" id="IPR050888">
    <property type="entry name" value="ZnF_C2H2-type_TF"/>
</dbReference>
<feature type="region of interest" description="Disordered" evidence="8">
    <location>
        <begin position="805"/>
        <end position="843"/>
    </location>
</feature>
<keyword evidence="6" id="KW-0539">Nucleus</keyword>
<evidence type="ECO:0000256" key="3">
    <source>
        <dbReference type="ARBA" id="ARBA00022737"/>
    </source>
</evidence>
<dbReference type="AlphaFoldDB" id="A0A0K2T3G8"/>
<evidence type="ECO:0000259" key="9">
    <source>
        <dbReference type="PROSITE" id="PS50157"/>
    </source>
</evidence>
<evidence type="ECO:0000256" key="7">
    <source>
        <dbReference type="PROSITE-ProRule" id="PRU00042"/>
    </source>
</evidence>
<keyword evidence="3" id="KW-0677">Repeat</keyword>
<dbReference type="InterPro" id="IPR036236">
    <property type="entry name" value="Znf_C2H2_sf"/>
</dbReference>
<dbReference type="SUPFAM" id="SSF57667">
    <property type="entry name" value="beta-beta-alpha zinc fingers"/>
    <property type="match status" value="2"/>
</dbReference>
<feature type="domain" description="C2H2-type" evidence="9">
    <location>
        <begin position="471"/>
        <end position="498"/>
    </location>
</feature>
<feature type="domain" description="C2H2-type" evidence="9">
    <location>
        <begin position="745"/>
        <end position="768"/>
    </location>
</feature>
<dbReference type="OrthoDB" id="6755643at2759"/>
<feature type="compositionally biased region" description="Basic and acidic residues" evidence="8">
    <location>
        <begin position="140"/>
        <end position="157"/>
    </location>
</feature>
<evidence type="ECO:0000256" key="1">
    <source>
        <dbReference type="ARBA" id="ARBA00004123"/>
    </source>
</evidence>
<feature type="compositionally biased region" description="Gly residues" evidence="8">
    <location>
        <begin position="444"/>
        <end position="457"/>
    </location>
</feature>
<reference evidence="10" key="1">
    <citation type="submission" date="2014-05" db="EMBL/GenBank/DDBJ databases">
        <authorList>
            <person name="Chronopoulou M."/>
        </authorList>
    </citation>
    <scope>NUCLEOTIDE SEQUENCE</scope>
    <source>
        <tissue evidence="10">Whole organism</tissue>
    </source>
</reference>
<feature type="region of interest" description="Disordered" evidence="8">
    <location>
        <begin position="1"/>
        <end position="157"/>
    </location>
</feature>
<feature type="region of interest" description="Disordered" evidence="8">
    <location>
        <begin position="529"/>
        <end position="688"/>
    </location>
</feature>